<keyword evidence="5" id="KW-0597">Phosphoprotein</keyword>
<dbReference type="PROSITE" id="PS50885">
    <property type="entry name" value="HAMP"/>
    <property type="match status" value="1"/>
</dbReference>
<dbReference type="GO" id="GO:0005524">
    <property type="term" value="F:ATP binding"/>
    <property type="evidence" value="ECO:0007669"/>
    <property type="project" value="UniProtKB-KW"/>
</dbReference>
<evidence type="ECO:0000256" key="7">
    <source>
        <dbReference type="ARBA" id="ARBA00022692"/>
    </source>
</evidence>
<name>A0A545UB42_9GAMM</name>
<dbReference type="Gene3D" id="3.30.565.10">
    <property type="entry name" value="Histidine kinase-like ATPase, C-terminal domain"/>
    <property type="match status" value="1"/>
</dbReference>
<dbReference type="InterPro" id="IPR036890">
    <property type="entry name" value="HATPase_C_sf"/>
</dbReference>
<reference evidence="18 19" key="1">
    <citation type="submission" date="2019-07" db="EMBL/GenBank/DDBJ databases">
        <title>Draft genome for Aliikangiella sp. M105.</title>
        <authorList>
            <person name="Wang G."/>
        </authorList>
    </citation>
    <scope>NUCLEOTIDE SEQUENCE [LARGE SCALE GENOMIC DNA]</scope>
    <source>
        <strain evidence="18 19">M105</strain>
    </source>
</reference>
<evidence type="ECO:0000259" key="16">
    <source>
        <dbReference type="PROSITE" id="PS50109"/>
    </source>
</evidence>
<evidence type="ECO:0000256" key="6">
    <source>
        <dbReference type="ARBA" id="ARBA00022679"/>
    </source>
</evidence>
<evidence type="ECO:0000313" key="19">
    <source>
        <dbReference type="Proteomes" id="UP000315439"/>
    </source>
</evidence>
<evidence type="ECO:0000256" key="8">
    <source>
        <dbReference type="ARBA" id="ARBA00022741"/>
    </source>
</evidence>
<feature type="transmembrane region" description="Helical" evidence="15">
    <location>
        <begin position="212"/>
        <end position="232"/>
    </location>
</feature>
<evidence type="ECO:0000256" key="1">
    <source>
        <dbReference type="ARBA" id="ARBA00000085"/>
    </source>
</evidence>
<dbReference type="PANTHER" id="PTHR45528">
    <property type="entry name" value="SENSOR HISTIDINE KINASE CPXA"/>
    <property type="match status" value="1"/>
</dbReference>
<dbReference type="FunFam" id="3.30.565.10:FF:000006">
    <property type="entry name" value="Sensor histidine kinase WalK"/>
    <property type="match status" value="1"/>
</dbReference>
<feature type="domain" description="HAMP" evidence="17">
    <location>
        <begin position="233"/>
        <end position="285"/>
    </location>
</feature>
<keyword evidence="8" id="KW-0547">Nucleotide-binding</keyword>
<evidence type="ECO:0000256" key="15">
    <source>
        <dbReference type="SAM" id="Phobius"/>
    </source>
</evidence>
<keyword evidence="11 15" id="KW-1133">Transmembrane helix</keyword>
<keyword evidence="10" id="KW-0067">ATP-binding</keyword>
<dbReference type="PRINTS" id="PR00344">
    <property type="entry name" value="BCTRLSENSOR"/>
</dbReference>
<dbReference type="InterPro" id="IPR003594">
    <property type="entry name" value="HATPase_dom"/>
</dbReference>
<keyword evidence="4" id="KW-1003">Cell membrane</keyword>
<keyword evidence="7 15" id="KW-0812">Transmembrane</keyword>
<dbReference type="EMBL" id="VIKS01000010">
    <property type="protein sequence ID" value="TQV86681.1"/>
    <property type="molecule type" value="Genomic_DNA"/>
</dbReference>
<evidence type="ECO:0000256" key="11">
    <source>
        <dbReference type="ARBA" id="ARBA00022989"/>
    </source>
</evidence>
<evidence type="ECO:0000256" key="5">
    <source>
        <dbReference type="ARBA" id="ARBA00022553"/>
    </source>
</evidence>
<evidence type="ECO:0000256" key="2">
    <source>
        <dbReference type="ARBA" id="ARBA00004651"/>
    </source>
</evidence>
<keyword evidence="9" id="KW-0418">Kinase</keyword>
<feature type="compositionally biased region" description="Pro residues" evidence="14">
    <location>
        <begin position="125"/>
        <end position="141"/>
    </location>
</feature>
<dbReference type="InterPro" id="IPR036097">
    <property type="entry name" value="HisK_dim/P_sf"/>
</dbReference>
<keyword evidence="12" id="KW-0902">Two-component regulatory system</keyword>
<dbReference type="PANTHER" id="PTHR45528:SF1">
    <property type="entry name" value="SENSOR HISTIDINE KINASE CPXA"/>
    <property type="match status" value="1"/>
</dbReference>
<evidence type="ECO:0000256" key="9">
    <source>
        <dbReference type="ARBA" id="ARBA00022777"/>
    </source>
</evidence>
<dbReference type="CDD" id="cd00082">
    <property type="entry name" value="HisKA"/>
    <property type="match status" value="1"/>
</dbReference>
<dbReference type="Gene3D" id="6.10.340.10">
    <property type="match status" value="1"/>
</dbReference>
<dbReference type="InterPro" id="IPR004358">
    <property type="entry name" value="Sig_transdc_His_kin-like_C"/>
</dbReference>
<dbReference type="Proteomes" id="UP000315439">
    <property type="component" value="Unassembled WGS sequence"/>
</dbReference>
<dbReference type="Gene3D" id="1.10.287.130">
    <property type="match status" value="1"/>
</dbReference>
<dbReference type="InterPro" id="IPR050398">
    <property type="entry name" value="HssS/ArlS-like"/>
</dbReference>
<evidence type="ECO:0000256" key="13">
    <source>
        <dbReference type="ARBA" id="ARBA00023136"/>
    </source>
</evidence>
<dbReference type="InterPro" id="IPR003660">
    <property type="entry name" value="HAMP_dom"/>
</dbReference>
<dbReference type="SMART" id="SM00387">
    <property type="entry name" value="HATPase_c"/>
    <property type="match status" value="1"/>
</dbReference>
<dbReference type="GO" id="GO:0005886">
    <property type="term" value="C:plasma membrane"/>
    <property type="evidence" value="ECO:0007669"/>
    <property type="project" value="UniProtKB-SubCell"/>
</dbReference>
<evidence type="ECO:0000256" key="14">
    <source>
        <dbReference type="SAM" id="MobiDB-lite"/>
    </source>
</evidence>
<comment type="subcellular location">
    <subcellularLocation>
        <location evidence="2">Cell membrane</location>
        <topology evidence="2">Multi-pass membrane protein</topology>
    </subcellularLocation>
</comment>
<gene>
    <name evidence="18" type="ORF">FLL46_17460</name>
</gene>
<dbReference type="AlphaFoldDB" id="A0A545UB42"/>
<keyword evidence="6" id="KW-0808">Transferase</keyword>
<dbReference type="SMART" id="SM00304">
    <property type="entry name" value="HAMP"/>
    <property type="match status" value="1"/>
</dbReference>
<dbReference type="GO" id="GO:0000155">
    <property type="term" value="F:phosphorelay sensor kinase activity"/>
    <property type="evidence" value="ECO:0007669"/>
    <property type="project" value="InterPro"/>
</dbReference>
<dbReference type="PROSITE" id="PS50109">
    <property type="entry name" value="HIS_KIN"/>
    <property type="match status" value="1"/>
</dbReference>
<dbReference type="OrthoDB" id="9804645at2"/>
<evidence type="ECO:0000259" key="17">
    <source>
        <dbReference type="PROSITE" id="PS50885"/>
    </source>
</evidence>
<dbReference type="Pfam" id="PF00672">
    <property type="entry name" value="HAMP"/>
    <property type="match status" value="1"/>
</dbReference>
<dbReference type="SUPFAM" id="SSF158472">
    <property type="entry name" value="HAMP domain-like"/>
    <property type="match status" value="1"/>
</dbReference>
<dbReference type="Pfam" id="PF00512">
    <property type="entry name" value="HisKA"/>
    <property type="match status" value="1"/>
</dbReference>
<dbReference type="InterPro" id="IPR003661">
    <property type="entry name" value="HisK_dim/P_dom"/>
</dbReference>
<sequence>MLEGVSMKLGMRIKVFSVIALSSLIALLIMLLISYWTFDQGFLTYVNKKEEEQVNYLADTLIEHYLQHNGWSQLERNPREWKEIVEQALPDEMQYFSPRRPRGKGNFRPPPPEHKPRRKRGPNHSHPPPPGGKPPHRPGPPENEQATSENFITRINVLDKNQQRIFGPKLSAEFKLFPMKVESEIIGYIGLKPITQLKNEDALIFSAKQNRAFISAAAISLTLSFIIAYFMAGKIVKPVKKLNKAALDLANGHYEIEVSQNNKDEIGLLANSVNRLAKTLRKNTQTRNKWIADISHELRTPLSVLRGEIEAMIDGVRPLNKQSVLSVEQEVIQLAQLVDDLYELSLSDLGALNYKLAPCDINQIISKSLESFESSFTKNAITVDFSHQSASTMIVADEKRMRQLLTNLLKNTLRYTDSPGTLAIEVHEHAELVKIDIQDSSPGVDKESLPFLFEHLFREDKSRNRATGGAGLGLTICKNIVEAHNGKINAKSSSYGGLWITITLPKS</sequence>
<protein>
    <recommendedName>
        <fullName evidence="3">histidine kinase</fullName>
        <ecNumber evidence="3">2.7.13.3</ecNumber>
    </recommendedName>
</protein>
<evidence type="ECO:0000256" key="10">
    <source>
        <dbReference type="ARBA" id="ARBA00022840"/>
    </source>
</evidence>
<evidence type="ECO:0000256" key="3">
    <source>
        <dbReference type="ARBA" id="ARBA00012438"/>
    </source>
</evidence>
<comment type="caution">
    <text evidence="18">The sequence shown here is derived from an EMBL/GenBank/DDBJ whole genome shotgun (WGS) entry which is preliminary data.</text>
</comment>
<dbReference type="EC" id="2.7.13.3" evidence="3"/>
<dbReference type="InterPro" id="IPR005467">
    <property type="entry name" value="His_kinase_dom"/>
</dbReference>
<comment type="catalytic activity">
    <reaction evidence="1">
        <text>ATP + protein L-histidine = ADP + protein N-phospho-L-histidine.</text>
        <dbReference type="EC" id="2.7.13.3"/>
    </reaction>
</comment>
<feature type="domain" description="Histidine kinase" evidence="16">
    <location>
        <begin position="293"/>
        <end position="507"/>
    </location>
</feature>
<keyword evidence="13 15" id="KW-0472">Membrane</keyword>
<dbReference type="Pfam" id="PF02518">
    <property type="entry name" value="HATPase_c"/>
    <property type="match status" value="1"/>
</dbReference>
<dbReference type="CDD" id="cd06225">
    <property type="entry name" value="HAMP"/>
    <property type="match status" value="1"/>
</dbReference>
<dbReference type="SUPFAM" id="SSF55874">
    <property type="entry name" value="ATPase domain of HSP90 chaperone/DNA topoisomerase II/histidine kinase"/>
    <property type="match status" value="1"/>
</dbReference>
<dbReference type="SUPFAM" id="SSF47384">
    <property type="entry name" value="Homodimeric domain of signal transducing histidine kinase"/>
    <property type="match status" value="1"/>
</dbReference>
<accession>A0A545UB42</accession>
<evidence type="ECO:0000313" key="18">
    <source>
        <dbReference type="EMBL" id="TQV86681.1"/>
    </source>
</evidence>
<evidence type="ECO:0000256" key="4">
    <source>
        <dbReference type="ARBA" id="ARBA00022475"/>
    </source>
</evidence>
<organism evidence="18 19">
    <name type="scientific">Aliikangiella coralliicola</name>
    <dbReference type="NCBI Taxonomy" id="2592383"/>
    <lineage>
        <taxon>Bacteria</taxon>
        <taxon>Pseudomonadati</taxon>
        <taxon>Pseudomonadota</taxon>
        <taxon>Gammaproteobacteria</taxon>
        <taxon>Oceanospirillales</taxon>
        <taxon>Pleioneaceae</taxon>
        <taxon>Aliikangiella</taxon>
    </lineage>
</organism>
<feature type="region of interest" description="Disordered" evidence="14">
    <location>
        <begin position="92"/>
        <end position="145"/>
    </location>
</feature>
<evidence type="ECO:0000256" key="12">
    <source>
        <dbReference type="ARBA" id="ARBA00023012"/>
    </source>
</evidence>
<dbReference type="SMART" id="SM00388">
    <property type="entry name" value="HisKA"/>
    <property type="match status" value="1"/>
</dbReference>
<proteinExistence type="predicted"/>
<feature type="transmembrane region" description="Helical" evidence="15">
    <location>
        <begin position="15"/>
        <end position="38"/>
    </location>
</feature>
<keyword evidence="19" id="KW-1185">Reference proteome</keyword>